<protein>
    <recommendedName>
        <fullName evidence="1">Rapamycin-insensitive companion of mTOR N-terminal domain-containing protein</fullName>
    </recommendedName>
</protein>
<evidence type="ECO:0000313" key="2">
    <source>
        <dbReference type="EMBL" id="KAK8769271.1"/>
    </source>
</evidence>
<dbReference type="InterPro" id="IPR028267">
    <property type="entry name" value="Pianissimo_N"/>
</dbReference>
<dbReference type="EMBL" id="JARKHS020022820">
    <property type="protein sequence ID" value="KAK8769271.1"/>
    <property type="molecule type" value="Genomic_DNA"/>
</dbReference>
<sequence length="105" mass="11884">MWSMQKNILELLFDVFCLHAPEWTSDFESAMRSADRTAMRESWKLYEGFVVAEACDLLPPPCKHRSNLVANYLALLLLAFVQAGILEVSRTVLETDPLVRIVSPG</sequence>
<proteinExistence type="predicted"/>
<keyword evidence="3" id="KW-1185">Reference proteome</keyword>
<feature type="domain" description="Rapamycin-insensitive companion of mTOR N-terminal" evidence="1">
    <location>
        <begin position="4"/>
        <end position="88"/>
    </location>
</feature>
<comment type="caution">
    <text evidence="2">The sequence shown here is derived from an EMBL/GenBank/DDBJ whole genome shotgun (WGS) entry which is preliminary data.</text>
</comment>
<organism evidence="2 3">
    <name type="scientific">Amblyomma americanum</name>
    <name type="common">Lone star tick</name>
    <dbReference type="NCBI Taxonomy" id="6943"/>
    <lineage>
        <taxon>Eukaryota</taxon>
        <taxon>Metazoa</taxon>
        <taxon>Ecdysozoa</taxon>
        <taxon>Arthropoda</taxon>
        <taxon>Chelicerata</taxon>
        <taxon>Arachnida</taxon>
        <taxon>Acari</taxon>
        <taxon>Parasitiformes</taxon>
        <taxon>Ixodida</taxon>
        <taxon>Ixodoidea</taxon>
        <taxon>Ixodidae</taxon>
        <taxon>Amblyomminae</taxon>
        <taxon>Amblyomma</taxon>
    </lineage>
</organism>
<dbReference type="GO" id="GO:0043539">
    <property type="term" value="F:protein serine/threonine kinase activator activity"/>
    <property type="evidence" value="ECO:0007669"/>
    <property type="project" value="TreeGrafter"/>
</dbReference>
<reference evidence="2 3" key="1">
    <citation type="journal article" date="2023" name="Arcadia Sci">
        <title>De novo assembly of a long-read Amblyomma americanum tick genome.</title>
        <authorList>
            <person name="Chou S."/>
            <person name="Poskanzer K.E."/>
            <person name="Rollins M."/>
            <person name="Thuy-Boun P.S."/>
        </authorList>
    </citation>
    <scope>NUCLEOTIDE SEQUENCE [LARGE SCALE GENOMIC DNA]</scope>
    <source>
        <strain evidence="2">F_SG_1</strain>
        <tissue evidence="2">Salivary glands</tissue>
    </source>
</reference>
<gene>
    <name evidence="2" type="ORF">V5799_014264</name>
</gene>
<accession>A0AAQ4E3J3</accession>
<dbReference type="Proteomes" id="UP001321473">
    <property type="component" value="Unassembled WGS sequence"/>
</dbReference>
<dbReference type="InterPro" id="IPR028268">
    <property type="entry name" value="Pianissimo_fam"/>
</dbReference>
<name>A0AAQ4E3J3_AMBAM</name>
<dbReference type="PANTHER" id="PTHR13298:SF11">
    <property type="entry name" value="RAPAMYCIN-INSENSITIVE COMPANION OF MTOR"/>
    <property type="match status" value="1"/>
</dbReference>
<dbReference type="GO" id="GO:0051897">
    <property type="term" value="P:positive regulation of phosphatidylinositol 3-kinase/protein kinase B signal transduction"/>
    <property type="evidence" value="ECO:0007669"/>
    <property type="project" value="TreeGrafter"/>
</dbReference>
<evidence type="ECO:0000313" key="3">
    <source>
        <dbReference type="Proteomes" id="UP001321473"/>
    </source>
</evidence>
<dbReference type="PANTHER" id="PTHR13298">
    <property type="entry name" value="CYTOSOLIC REGULATOR PIANISSIMO"/>
    <property type="match status" value="1"/>
</dbReference>
<evidence type="ECO:0000259" key="1">
    <source>
        <dbReference type="Pfam" id="PF14664"/>
    </source>
</evidence>
<dbReference type="GO" id="GO:0038203">
    <property type="term" value="P:TORC2 signaling"/>
    <property type="evidence" value="ECO:0007669"/>
    <property type="project" value="TreeGrafter"/>
</dbReference>
<dbReference type="GO" id="GO:0031932">
    <property type="term" value="C:TORC2 complex"/>
    <property type="evidence" value="ECO:0007669"/>
    <property type="project" value="InterPro"/>
</dbReference>
<dbReference type="Pfam" id="PF14664">
    <property type="entry name" value="RICTOR_N"/>
    <property type="match status" value="1"/>
</dbReference>
<dbReference type="AlphaFoldDB" id="A0AAQ4E3J3"/>